<evidence type="ECO:0000313" key="2">
    <source>
        <dbReference type="Proteomes" id="UP000672097"/>
    </source>
</evidence>
<dbReference type="RefSeq" id="WP_210811591.1">
    <property type="nucleotide sequence ID" value="NZ_JAGQDG010000011.1"/>
</dbReference>
<sequence>MGSLLKRCAGTSPESHEAKVELACVLLMAKKDAPEDLCLGDPPLYARLRERITAIRMGGWLRHA</sequence>
<evidence type="ECO:0000313" key="1">
    <source>
        <dbReference type="EMBL" id="MBQ0937864.1"/>
    </source>
</evidence>
<organism evidence="1 2">
    <name type="scientific">Ideonella paludis</name>
    <dbReference type="NCBI Taxonomy" id="1233411"/>
    <lineage>
        <taxon>Bacteria</taxon>
        <taxon>Pseudomonadati</taxon>
        <taxon>Pseudomonadota</taxon>
        <taxon>Betaproteobacteria</taxon>
        <taxon>Burkholderiales</taxon>
        <taxon>Sphaerotilaceae</taxon>
        <taxon>Ideonella</taxon>
    </lineage>
</organism>
<reference evidence="1 2" key="1">
    <citation type="submission" date="2021-04" db="EMBL/GenBank/DDBJ databases">
        <title>The genome sequence of type strain Ideonella paludis KCTC 32238.</title>
        <authorList>
            <person name="Liu Y."/>
        </authorList>
    </citation>
    <scope>NUCLEOTIDE SEQUENCE [LARGE SCALE GENOMIC DNA]</scope>
    <source>
        <strain evidence="1 2">KCTC 32238</strain>
    </source>
</reference>
<name>A0ABS5E3F1_9BURK</name>
<dbReference type="EMBL" id="JAGQDG010000011">
    <property type="protein sequence ID" value="MBQ0937864.1"/>
    <property type="molecule type" value="Genomic_DNA"/>
</dbReference>
<keyword evidence="2" id="KW-1185">Reference proteome</keyword>
<proteinExistence type="predicted"/>
<protein>
    <submittedName>
        <fullName evidence="1">Uncharacterized protein</fullName>
    </submittedName>
</protein>
<gene>
    <name evidence="1" type="ORF">KAK11_21255</name>
</gene>
<accession>A0ABS5E3F1</accession>
<dbReference type="Proteomes" id="UP000672097">
    <property type="component" value="Unassembled WGS sequence"/>
</dbReference>
<comment type="caution">
    <text evidence="1">The sequence shown here is derived from an EMBL/GenBank/DDBJ whole genome shotgun (WGS) entry which is preliminary data.</text>
</comment>